<dbReference type="InterPro" id="IPR034829">
    <property type="entry name" value="DnaD-like_sf"/>
</dbReference>
<protein>
    <submittedName>
        <fullName evidence="3">DnaD domain protein</fullName>
    </submittedName>
</protein>
<evidence type="ECO:0000256" key="1">
    <source>
        <dbReference type="ARBA" id="ARBA00093462"/>
    </source>
</evidence>
<reference evidence="3 4" key="1">
    <citation type="submission" date="2023-10" db="EMBL/GenBank/DDBJ databases">
        <title>179-bfca-hs.</title>
        <authorList>
            <person name="Miliotis G."/>
            <person name="Sengupta P."/>
            <person name="Hameed A."/>
            <person name="Chuvochina M."/>
            <person name="Mcdonagh F."/>
            <person name="Simpson A.C."/>
            <person name="Singh N.K."/>
            <person name="Rekha P.D."/>
            <person name="Raman K."/>
            <person name="Hugenholtz P."/>
            <person name="Venkateswaran K."/>
        </authorList>
    </citation>
    <scope>NUCLEOTIDE SEQUENCE [LARGE SCALE GENOMIC DNA]</scope>
    <source>
        <strain evidence="3 4">179-BFC-A-HS</strain>
    </source>
</reference>
<evidence type="ECO:0000313" key="4">
    <source>
        <dbReference type="Proteomes" id="UP001228376"/>
    </source>
</evidence>
<proteinExistence type="inferred from homology"/>
<dbReference type="PANTHER" id="PTHR37293">
    <property type="entry name" value="PHAGE REPLICATION PROTEIN-RELATED"/>
    <property type="match status" value="1"/>
</dbReference>
<keyword evidence="4" id="KW-1185">Reference proteome</keyword>
<organism evidence="3 4">
    <name type="scientific">Tigheibacillus jepli</name>
    <dbReference type="NCBI Taxonomy" id="3035914"/>
    <lineage>
        <taxon>Bacteria</taxon>
        <taxon>Bacillati</taxon>
        <taxon>Bacillota</taxon>
        <taxon>Bacilli</taxon>
        <taxon>Bacillales</taxon>
        <taxon>Bacillaceae</taxon>
        <taxon>Tigheibacillus</taxon>
    </lineage>
</organism>
<name>A0ABU5CEB1_9BACI</name>
<evidence type="ECO:0000259" key="2">
    <source>
        <dbReference type="Pfam" id="PF07261"/>
    </source>
</evidence>
<dbReference type="RefSeq" id="WP_320384268.1">
    <property type="nucleotide sequence ID" value="NZ_JAROCA020000001.1"/>
</dbReference>
<dbReference type="Pfam" id="PF07261">
    <property type="entry name" value="DnaB_2"/>
    <property type="match status" value="1"/>
</dbReference>
<dbReference type="NCBIfam" id="TIGR01446">
    <property type="entry name" value="DnaD_dom"/>
    <property type="match status" value="1"/>
</dbReference>
<evidence type="ECO:0000313" key="3">
    <source>
        <dbReference type="EMBL" id="MDY0404673.1"/>
    </source>
</evidence>
<dbReference type="Proteomes" id="UP001228376">
    <property type="component" value="Unassembled WGS sequence"/>
</dbReference>
<dbReference type="InterPro" id="IPR053162">
    <property type="entry name" value="DnaD"/>
</dbReference>
<sequence>MVLDTTYDSNNENDLLDNDGQFDLDANTGVQAADPNQKVAFQRGISAGEVKKAEAQGSENLRIKRVQDEQSSMTQEEDGRMSGQVVRGVDRQTHGQMNRHVVPLIKPKQQANENKIKQNIHDDVFVFFQENFGTLIAYVRKDIQAYLNEMSAGLVLHAMKRALDYNKTNWNYVKKILQNWEIKGISSV</sequence>
<dbReference type="Gene3D" id="1.10.10.630">
    <property type="entry name" value="DnaD domain-like"/>
    <property type="match status" value="1"/>
</dbReference>
<dbReference type="EMBL" id="JAROCA020000001">
    <property type="protein sequence ID" value="MDY0404673.1"/>
    <property type="molecule type" value="Genomic_DNA"/>
</dbReference>
<gene>
    <name evidence="3" type="ORF">P5G51_003995</name>
</gene>
<dbReference type="InterPro" id="IPR006343">
    <property type="entry name" value="DnaB/C_C"/>
</dbReference>
<comment type="caution">
    <text evidence="3">The sequence shown here is derived from an EMBL/GenBank/DDBJ whole genome shotgun (WGS) entry which is preliminary data.</text>
</comment>
<feature type="domain" description="DnaB/C C-terminal" evidence="2">
    <location>
        <begin position="126"/>
        <end position="188"/>
    </location>
</feature>
<accession>A0ABU5CEB1</accession>
<comment type="similarity">
    <text evidence="1">Belongs to the DnaB/DnaD family.</text>
</comment>
<dbReference type="SUPFAM" id="SSF158499">
    <property type="entry name" value="DnaD domain-like"/>
    <property type="match status" value="1"/>
</dbReference>
<dbReference type="PANTHER" id="PTHR37293:SF9">
    <property type="entry name" value="PHI ETA ORF 22-LIKE PROTEIN"/>
    <property type="match status" value="1"/>
</dbReference>